<comment type="caution">
    <text evidence="4">The sequence shown here is derived from an EMBL/GenBank/DDBJ whole genome shotgun (WGS) entry which is preliminary data.</text>
</comment>
<accession>A0A3D9SSN6</accession>
<gene>
    <name evidence="4" type="ORF">DFJ69_0970</name>
</gene>
<dbReference type="Gene3D" id="3.40.50.1240">
    <property type="entry name" value="Phosphoglycerate mutase-like"/>
    <property type="match status" value="1"/>
</dbReference>
<feature type="binding site" evidence="2">
    <location>
        <position position="72"/>
    </location>
    <ligand>
        <name>substrate</name>
    </ligand>
</feature>
<name>A0A3D9SSN6_9ACTN</name>
<dbReference type="GO" id="GO:0016791">
    <property type="term" value="F:phosphatase activity"/>
    <property type="evidence" value="ECO:0007669"/>
    <property type="project" value="TreeGrafter"/>
</dbReference>
<dbReference type="AlphaFoldDB" id="A0A3D9SSN6"/>
<feature type="binding site" evidence="2">
    <location>
        <begin position="22"/>
        <end position="29"/>
    </location>
    <ligand>
        <name>substrate</name>
    </ligand>
</feature>
<feature type="active site" description="Proton donor/acceptor" evidence="1">
    <location>
        <position position="96"/>
    </location>
</feature>
<protein>
    <submittedName>
        <fullName evidence="4">Putative phosphoglycerate mutase</fullName>
    </submittedName>
</protein>
<dbReference type="GO" id="GO:0005737">
    <property type="term" value="C:cytoplasm"/>
    <property type="evidence" value="ECO:0007669"/>
    <property type="project" value="TreeGrafter"/>
</dbReference>
<feature type="region of interest" description="Disordered" evidence="3">
    <location>
        <begin position="209"/>
        <end position="233"/>
    </location>
</feature>
<dbReference type="SUPFAM" id="SSF53254">
    <property type="entry name" value="Phosphoglycerate mutase-like"/>
    <property type="match status" value="1"/>
</dbReference>
<evidence type="ECO:0000313" key="5">
    <source>
        <dbReference type="Proteomes" id="UP000256661"/>
    </source>
</evidence>
<dbReference type="Proteomes" id="UP000256661">
    <property type="component" value="Unassembled WGS sequence"/>
</dbReference>
<reference evidence="4 5" key="1">
    <citation type="submission" date="2018-08" db="EMBL/GenBank/DDBJ databases">
        <title>Sequencing the genomes of 1000 actinobacteria strains.</title>
        <authorList>
            <person name="Klenk H.-P."/>
        </authorList>
    </citation>
    <scope>NUCLEOTIDE SEQUENCE [LARGE SCALE GENOMIC DNA]</scope>
    <source>
        <strain evidence="4 5">DSM 43927</strain>
    </source>
</reference>
<organism evidence="4 5">
    <name type="scientific">Thermomonospora umbrina</name>
    <dbReference type="NCBI Taxonomy" id="111806"/>
    <lineage>
        <taxon>Bacteria</taxon>
        <taxon>Bacillati</taxon>
        <taxon>Actinomycetota</taxon>
        <taxon>Actinomycetes</taxon>
        <taxon>Streptosporangiales</taxon>
        <taxon>Thermomonosporaceae</taxon>
        <taxon>Thermomonospora</taxon>
    </lineage>
</organism>
<evidence type="ECO:0000256" key="1">
    <source>
        <dbReference type="PIRSR" id="PIRSR613078-1"/>
    </source>
</evidence>
<feature type="compositionally biased region" description="Basic and acidic residues" evidence="3">
    <location>
        <begin position="215"/>
        <end position="226"/>
    </location>
</feature>
<dbReference type="PROSITE" id="PS00175">
    <property type="entry name" value="PG_MUTASE"/>
    <property type="match status" value="1"/>
</dbReference>
<feature type="active site" description="Tele-phosphohistidine intermediate" evidence="1">
    <location>
        <position position="23"/>
    </location>
</feature>
<evidence type="ECO:0000256" key="3">
    <source>
        <dbReference type="SAM" id="MobiDB-lite"/>
    </source>
</evidence>
<dbReference type="PANTHER" id="PTHR48100">
    <property type="entry name" value="BROAD-SPECIFICITY PHOSPHATASE YOR283W-RELATED"/>
    <property type="match status" value="1"/>
</dbReference>
<keyword evidence="5" id="KW-1185">Reference proteome</keyword>
<dbReference type="EMBL" id="QTTT01000001">
    <property type="protein sequence ID" value="REE95574.1"/>
    <property type="molecule type" value="Genomic_DNA"/>
</dbReference>
<dbReference type="InterPro" id="IPR013078">
    <property type="entry name" value="His_Pase_superF_clade-1"/>
</dbReference>
<dbReference type="InterPro" id="IPR050275">
    <property type="entry name" value="PGM_Phosphatase"/>
</dbReference>
<dbReference type="Pfam" id="PF00300">
    <property type="entry name" value="His_Phos_1"/>
    <property type="match status" value="1"/>
</dbReference>
<dbReference type="CDD" id="cd07067">
    <property type="entry name" value="HP_PGM_like"/>
    <property type="match status" value="1"/>
</dbReference>
<dbReference type="InterPro" id="IPR029033">
    <property type="entry name" value="His_PPase_superfam"/>
</dbReference>
<dbReference type="PANTHER" id="PTHR48100:SF62">
    <property type="entry name" value="GLUCOSYL-3-PHOSPHOGLYCERATE PHOSPHATASE"/>
    <property type="match status" value="1"/>
</dbReference>
<dbReference type="SMART" id="SM00855">
    <property type="entry name" value="PGAM"/>
    <property type="match status" value="1"/>
</dbReference>
<evidence type="ECO:0000313" key="4">
    <source>
        <dbReference type="EMBL" id="REE95574.1"/>
    </source>
</evidence>
<sequence>MTDEMGTGARREPGSRRLVLWRHGQTAWNVERRFQGKTDIPLDETGVAQAARAARLLAALQPTTLLASPLRRAADTAAALADLTGLPVAHDRDLIERDGGEWEGLTNAEIRERYPAEHAAWQPPGGETSPQVAKRVTAALDRALDRLPSDGLLVVASHGAALRLGMCGMLGLPEEIWERLGGLSNCCWSVLAEMRDGGWRLVEHNAGTLPEPVLSDDRPGQDDRAGTRPPRPL</sequence>
<evidence type="ECO:0000256" key="2">
    <source>
        <dbReference type="PIRSR" id="PIRSR613078-2"/>
    </source>
</evidence>
<dbReference type="InterPro" id="IPR001345">
    <property type="entry name" value="PG/BPGM_mutase_AS"/>
</dbReference>
<proteinExistence type="predicted"/>